<organism evidence="1 2">
    <name type="scientific">Desulfitobacterium metallireducens DSM 15288</name>
    <dbReference type="NCBI Taxonomy" id="871968"/>
    <lineage>
        <taxon>Bacteria</taxon>
        <taxon>Bacillati</taxon>
        <taxon>Bacillota</taxon>
        <taxon>Clostridia</taxon>
        <taxon>Eubacteriales</taxon>
        <taxon>Desulfitobacteriaceae</taxon>
        <taxon>Desulfitobacterium</taxon>
    </lineage>
</organism>
<keyword evidence="2" id="KW-1185">Reference proteome</keyword>
<sequence length="35" mass="3792">MISVTEKAAKKLKELIAKKPNSQNTVIRVSFGGFG</sequence>
<protein>
    <submittedName>
        <fullName evidence="1">Uncharacterized protein</fullName>
    </submittedName>
</protein>
<reference evidence="1 2" key="1">
    <citation type="submission" date="2013-12" db="EMBL/GenBank/DDBJ databases">
        <authorList>
            <consortium name="DOE Joint Genome Institute"/>
            <person name="Smidt H."/>
            <person name="Huntemann M."/>
            <person name="Han J."/>
            <person name="Chen A."/>
            <person name="Kyrpides N."/>
            <person name="Mavromatis K."/>
            <person name="Markowitz V."/>
            <person name="Palaniappan K."/>
            <person name="Ivanova N."/>
            <person name="Schaumberg A."/>
            <person name="Pati A."/>
            <person name="Liolios K."/>
            <person name="Nordberg H.P."/>
            <person name="Cantor M.N."/>
            <person name="Hua S.X."/>
            <person name="Woyke T."/>
        </authorList>
    </citation>
    <scope>NUCLEOTIDE SEQUENCE [LARGE SCALE GENOMIC DNA]</scope>
    <source>
        <strain evidence="2">DSM 15288</strain>
    </source>
</reference>
<evidence type="ECO:0000313" key="1">
    <source>
        <dbReference type="EMBL" id="AHF06595.1"/>
    </source>
</evidence>
<proteinExistence type="predicted"/>
<dbReference type="EMBL" id="CP007032">
    <property type="protein sequence ID" value="AHF06595.1"/>
    <property type="molecule type" value="Genomic_DNA"/>
</dbReference>
<dbReference type="STRING" id="871968.DESME_05645"/>
<dbReference type="KEGG" id="dmt:DESME_05645"/>
<evidence type="ECO:0000313" key="2">
    <source>
        <dbReference type="Proteomes" id="UP000010847"/>
    </source>
</evidence>
<dbReference type="AlphaFoldDB" id="W0E6S5"/>
<gene>
    <name evidence="1" type="ORF">DESME_05645</name>
</gene>
<accession>W0E6S5</accession>
<dbReference type="Proteomes" id="UP000010847">
    <property type="component" value="Chromosome"/>
</dbReference>
<name>W0E6S5_9FIRM</name>
<dbReference type="HOGENOM" id="CLU_220583_0_0_9"/>